<organism evidence="1 2">
    <name type="scientific">Actinomycetospora aurantiaca</name>
    <dbReference type="NCBI Taxonomy" id="3129233"/>
    <lineage>
        <taxon>Bacteria</taxon>
        <taxon>Bacillati</taxon>
        <taxon>Actinomycetota</taxon>
        <taxon>Actinomycetes</taxon>
        <taxon>Pseudonocardiales</taxon>
        <taxon>Pseudonocardiaceae</taxon>
        <taxon>Actinomycetospora</taxon>
    </lineage>
</organism>
<comment type="caution">
    <text evidence="1">The sequence shown here is derived from an EMBL/GenBank/DDBJ whole genome shotgun (WGS) entry which is preliminary data.</text>
</comment>
<gene>
    <name evidence="1" type="ORF">WCD74_06025</name>
</gene>
<protein>
    <submittedName>
        <fullName evidence="1">Uncharacterized protein</fullName>
    </submittedName>
</protein>
<keyword evidence="2" id="KW-1185">Reference proteome</keyword>
<evidence type="ECO:0000313" key="2">
    <source>
        <dbReference type="Proteomes" id="UP001385809"/>
    </source>
</evidence>
<dbReference type="RefSeq" id="WP_337693928.1">
    <property type="nucleotide sequence ID" value="NZ_JBBEGN010000002.1"/>
</dbReference>
<reference evidence="1 2" key="1">
    <citation type="submission" date="2024-03" db="EMBL/GenBank/DDBJ databases">
        <title>Actinomycetospora sp. OC33-EN08, a novel actinomycete isolated from wild orchid (Aerides multiflora).</title>
        <authorList>
            <person name="Suriyachadkun C."/>
        </authorList>
    </citation>
    <scope>NUCLEOTIDE SEQUENCE [LARGE SCALE GENOMIC DNA]</scope>
    <source>
        <strain evidence="1 2">OC33-EN08</strain>
    </source>
</reference>
<proteinExistence type="predicted"/>
<accession>A0ABU8MKY1</accession>
<name>A0ABU8MKY1_9PSEU</name>
<dbReference type="EMBL" id="JBBEGN010000002">
    <property type="protein sequence ID" value="MEJ2867315.1"/>
    <property type="molecule type" value="Genomic_DNA"/>
</dbReference>
<sequence length="168" mass="18186">MTAALLPAPSRRRVPVGRLVRQPWPTADVGRQQVATVTAPPSTPTPAHHALHDDAVRLADLVRGLHHGTATLRRPDLLDARLRRLGDDAASLTGDVRLVEDLRAAAGLALHALRSRPLALATPADFRRLERLGGLLDALAASCRPESTRGREAPRGWRARRADRALFG</sequence>
<dbReference type="Proteomes" id="UP001385809">
    <property type="component" value="Unassembled WGS sequence"/>
</dbReference>
<evidence type="ECO:0000313" key="1">
    <source>
        <dbReference type="EMBL" id="MEJ2867315.1"/>
    </source>
</evidence>